<dbReference type="HOGENOM" id="CLU_083873_7_0_4"/>
<feature type="domain" description="GtrA/DPMS transmembrane" evidence="7">
    <location>
        <begin position="11"/>
        <end position="129"/>
    </location>
</feature>
<dbReference type="STRING" id="582744.Msip34_1824"/>
<gene>
    <name evidence="8" type="ordered locus">Msip34_1824</name>
</gene>
<evidence type="ECO:0000313" key="9">
    <source>
        <dbReference type="Proteomes" id="UP000002743"/>
    </source>
</evidence>
<keyword evidence="3 6" id="KW-0812">Transmembrane</keyword>
<organism evidence="8 9">
    <name type="scientific">Methylovorus glucosotrophus (strain SIP3-4)</name>
    <dbReference type="NCBI Taxonomy" id="582744"/>
    <lineage>
        <taxon>Bacteria</taxon>
        <taxon>Pseudomonadati</taxon>
        <taxon>Pseudomonadota</taxon>
        <taxon>Betaproteobacteria</taxon>
        <taxon>Nitrosomonadales</taxon>
        <taxon>Methylophilaceae</taxon>
        <taxon>Methylovorus</taxon>
    </lineage>
</organism>
<feature type="transmembrane region" description="Helical" evidence="6">
    <location>
        <begin position="76"/>
        <end position="100"/>
    </location>
</feature>
<evidence type="ECO:0000256" key="2">
    <source>
        <dbReference type="ARBA" id="ARBA00009399"/>
    </source>
</evidence>
<evidence type="ECO:0000256" key="5">
    <source>
        <dbReference type="ARBA" id="ARBA00023136"/>
    </source>
</evidence>
<evidence type="ECO:0000256" key="6">
    <source>
        <dbReference type="SAM" id="Phobius"/>
    </source>
</evidence>
<comment type="similarity">
    <text evidence="2">Belongs to the GtrA family.</text>
</comment>
<protein>
    <submittedName>
        <fullName evidence="8">GtrA family protein</fullName>
    </submittedName>
</protein>
<dbReference type="InterPro" id="IPR007267">
    <property type="entry name" value="GtrA_DPMS_TM"/>
</dbReference>
<evidence type="ECO:0000256" key="3">
    <source>
        <dbReference type="ARBA" id="ARBA00022692"/>
    </source>
</evidence>
<dbReference type="KEGG" id="mei:Msip34_1824"/>
<dbReference type="PANTHER" id="PTHR38459:SF1">
    <property type="entry name" value="PROPHAGE BACTOPRENOL-LINKED GLUCOSE TRANSLOCASE HOMOLOG"/>
    <property type="match status" value="1"/>
</dbReference>
<dbReference type="PANTHER" id="PTHR38459">
    <property type="entry name" value="PROPHAGE BACTOPRENOL-LINKED GLUCOSE TRANSLOCASE HOMOLOG"/>
    <property type="match status" value="1"/>
</dbReference>
<comment type="subcellular location">
    <subcellularLocation>
        <location evidence="1">Membrane</location>
        <topology evidence="1">Multi-pass membrane protein</topology>
    </subcellularLocation>
</comment>
<reference evidence="8 9" key="2">
    <citation type="journal article" date="2011" name="J. Bacteriol.">
        <title>Genomes of three methylotrophs from a single niche uncover genetic and metabolic divergence of Methylophilaceae.</title>
        <authorList>
            <person name="Lapidus A."/>
            <person name="Clum A."/>
            <person name="Labutti K."/>
            <person name="Kaluzhnaya M.G."/>
            <person name="Lim S."/>
            <person name="Beck D.A."/>
            <person name="Glavina Del Rio T."/>
            <person name="Nolan M."/>
            <person name="Mavromatis K."/>
            <person name="Huntemann M."/>
            <person name="Lucas S."/>
            <person name="Lidstrom M.E."/>
            <person name="Ivanova N."/>
            <person name="Chistoserdova L."/>
        </authorList>
    </citation>
    <scope>NUCLEOTIDE SEQUENCE [LARGE SCALE GENOMIC DNA]</scope>
    <source>
        <strain evidence="8 9">SIP3-4</strain>
    </source>
</reference>
<accession>C6X6S4</accession>
<sequence>MPYGFLLKAVKFGCVGCVVYLYDTLAFTLLLGLMENSVIARVISVASAILLSWIINHTFTYRYAWRELEVQKFATFFVSQLPGAMINAITTLVTLHGIAFVGERPWLAVAIGSLAGMISNFTMAHHFVFSRKD</sequence>
<evidence type="ECO:0000259" key="7">
    <source>
        <dbReference type="Pfam" id="PF04138"/>
    </source>
</evidence>
<dbReference type="eggNOG" id="COG2246">
    <property type="taxonomic scope" value="Bacteria"/>
</dbReference>
<keyword evidence="5 6" id="KW-0472">Membrane</keyword>
<name>C6X6S4_METGS</name>
<keyword evidence="9" id="KW-1185">Reference proteome</keyword>
<evidence type="ECO:0000256" key="4">
    <source>
        <dbReference type="ARBA" id="ARBA00022989"/>
    </source>
</evidence>
<dbReference type="EMBL" id="CP001674">
    <property type="protein sequence ID" value="ACT51067.1"/>
    <property type="molecule type" value="Genomic_DNA"/>
</dbReference>
<dbReference type="GO" id="GO:0000271">
    <property type="term" value="P:polysaccharide biosynthetic process"/>
    <property type="evidence" value="ECO:0007669"/>
    <property type="project" value="InterPro"/>
</dbReference>
<dbReference type="GO" id="GO:0005886">
    <property type="term" value="C:plasma membrane"/>
    <property type="evidence" value="ECO:0007669"/>
    <property type="project" value="TreeGrafter"/>
</dbReference>
<dbReference type="InterPro" id="IPR051401">
    <property type="entry name" value="GtrA_CellWall_Glycosyl"/>
</dbReference>
<dbReference type="AlphaFoldDB" id="C6X6S4"/>
<reference evidence="9" key="1">
    <citation type="submission" date="2009-07" db="EMBL/GenBank/DDBJ databases">
        <title>Complete sequence of chromosome of Methylovorus sp. SIP3-4.</title>
        <authorList>
            <person name="Lucas S."/>
            <person name="Copeland A."/>
            <person name="Lapidus A."/>
            <person name="Glavina del Rio T."/>
            <person name="Tice H."/>
            <person name="Bruce D."/>
            <person name="Goodwin L."/>
            <person name="Pitluck S."/>
            <person name="Clum A."/>
            <person name="Larimer F."/>
            <person name="Land M."/>
            <person name="Hauser L."/>
            <person name="Kyrpides N."/>
            <person name="Mikhailova N."/>
            <person name="Kayluzhnaya M."/>
            <person name="Chistoserdova L."/>
        </authorList>
    </citation>
    <scope>NUCLEOTIDE SEQUENCE [LARGE SCALE GENOMIC DNA]</scope>
    <source>
        <strain evidence="9">SIP3-4</strain>
    </source>
</reference>
<evidence type="ECO:0000256" key="1">
    <source>
        <dbReference type="ARBA" id="ARBA00004141"/>
    </source>
</evidence>
<feature type="transmembrane region" description="Helical" evidence="6">
    <location>
        <begin position="12"/>
        <end position="32"/>
    </location>
</feature>
<dbReference type="Proteomes" id="UP000002743">
    <property type="component" value="Chromosome"/>
</dbReference>
<feature type="transmembrane region" description="Helical" evidence="6">
    <location>
        <begin position="38"/>
        <end position="55"/>
    </location>
</feature>
<dbReference type="Pfam" id="PF04138">
    <property type="entry name" value="GtrA_DPMS_TM"/>
    <property type="match status" value="1"/>
</dbReference>
<feature type="transmembrane region" description="Helical" evidence="6">
    <location>
        <begin position="106"/>
        <end position="129"/>
    </location>
</feature>
<evidence type="ECO:0000313" key="8">
    <source>
        <dbReference type="EMBL" id="ACT51067.1"/>
    </source>
</evidence>
<proteinExistence type="inferred from homology"/>
<keyword evidence="4 6" id="KW-1133">Transmembrane helix</keyword>